<keyword evidence="6" id="KW-1015">Disulfide bond</keyword>
<evidence type="ECO:0000256" key="3">
    <source>
        <dbReference type="ARBA" id="ARBA00022525"/>
    </source>
</evidence>
<name>A0A9R0HW55_SPIOL</name>
<organism evidence="8 9">
    <name type="scientific">Spinacia oleracea</name>
    <name type="common">Spinach</name>
    <dbReference type="NCBI Taxonomy" id="3562"/>
    <lineage>
        <taxon>Eukaryota</taxon>
        <taxon>Viridiplantae</taxon>
        <taxon>Streptophyta</taxon>
        <taxon>Embryophyta</taxon>
        <taxon>Tracheophyta</taxon>
        <taxon>Spermatophyta</taxon>
        <taxon>Magnoliopsida</taxon>
        <taxon>eudicotyledons</taxon>
        <taxon>Gunneridae</taxon>
        <taxon>Pentapetalae</taxon>
        <taxon>Caryophyllales</taxon>
        <taxon>Chenopodiaceae</taxon>
        <taxon>Chenopodioideae</taxon>
        <taxon>Anserineae</taxon>
        <taxon>Spinacia</taxon>
    </lineage>
</organism>
<comment type="subcellular location">
    <subcellularLocation>
        <location evidence="1">Secreted</location>
    </subcellularLocation>
</comment>
<dbReference type="GeneID" id="110777601"/>
<evidence type="ECO:0000256" key="5">
    <source>
        <dbReference type="ARBA" id="ARBA00022729"/>
    </source>
</evidence>
<feature type="chain" id="PRO_5045193014" evidence="7">
    <location>
        <begin position="27"/>
        <end position="160"/>
    </location>
</feature>
<keyword evidence="8" id="KW-1185">Reference proteome</keyword>
<evidence type="ECO:0000256" key="7">
    <source>
        <dbReference type="SAM" id="SignalP"/>
    </source>
</evidence>
<keyword evidence="4" id="KW-0372">Hormone</keyword>
<evidence type="ECO:0000256" key="4">
    <source>
        <dbReference type="ARBA" id="ARBA00022702"/>
    </source>
</evidence>
<evidence type="ECO:0000256" key="2">
    <source>
        <dbReference type="ARBA" id="ARBA00009178"/>
    </source>
</evidence>
<gene>
    <name evidence="9" type="primary">LOC110777601</name>
</gene>
<comment type="similarity">
    <text evidence="2">Belongs to the plant rapid alkalinization factor (RALF) family.</text>
</comment>
<dbReference type="RefSeq" id="XP_021837891.2">
    <property type="nucleotide sequence ID" value="XM_021982199.2"/>
</dbReference>
<dbReference type="GO" id="GO:0005576">
    <property type="term" value="C:extracellular region"/>
    <property type="evidence" value="ECO:0007669"/>
    <property type="project" value="UniProtKB-SubCell"/>
</dbReference>
<sequence length="160" mass="18135">MLITIRLPFLVLLLVILQTHLKFSNGYSDLTLNSTNGEILTRVCDEKLGNCSAELSAAAMAEEFEVDSEINRRILSMQRKYISYETLKRDVVPCSTPGSSYYSCGATPANRYRRGCSVITRCARILKLRFKFNLLLSAFDSEKLKSVALESLMMDYWIVV</sequence>
<reference evidence="9" key="2">
    <citation type="submission" date="2025-08" db="UniProtKB">
        <authorList>
            <consortium name="RefSeq"/>
        </authorList>
    </citation>
    <scope>IDENTIFICATION</scope>
    <source>
        <tissue evidence="9">Leaf</tissue>
    </source>
</reference>
<dbReference type="GO" id="GO:0019722">
    <property type="term" value="P:calcium-mediated signaling"/>
    <property type="evidence" value="ECO:0000318"/>
    <property type="project" value="GO_Central"/>
</dbReference>
<reference evidence="8" key="1">
    <citation type="journal article" date="2021" name="Nat. Commun.">
        <title>Genomic analyses provide insights into spinach domestication and the genetic basis of agronomic traits.</title>
        <authorList>
            <person name="Cai X."/>
            <person name="Sun X."/>
            <person name="Xu C."/>
            <person name="Sun H."/>
            <person name="Wang X."/>
            <person name="Ge C."/>
            <person name="Zhang Z."/>
            <person name="Wang Q."/>
            <person name="Fei Z."/>
            <person name="Jiao C."/>
            <person name="Wang Q."/>
        </authorList>
    </citation>
    <scope>NUCLEOTIDE SEQUENCE [LARGE SCALE GENOMIC DNA]</scope>
    <source>
        <strain evidence="8">cv. Varoflay</strain>
    </source>
</reference>
<dbReference type="GO" id="GO:0005179">
    <property type="term" value="F:hormone activity"/>
    <property type="evidence" value="ECO:0007669"/>
    <property type="project" value="UniProtKB-KW"/>
</dbReference>
<dbReference type="AlphaFoldDB" id="A0A9R0HW55"/>
<proteinExistence type="inferred from homology"/>
<dbReference type="PANTHER" id="PTHR33136:SF36">
    <property type="entry name" value="PROTEIN RALF-LIKE 31"/>
    <property type="match status" value="1"/>
</dbReference>
<protein>
    <submittedName>
        <fullName evidence="9">Protein RALF-like 24</fullName>
    </submittedName>
</protein>
<dbReference type="InterPro" id="IPR008801">
    <property type="entry name" value="RALF"/>
</dbReference>
<accession>A0A9R0HW55</accession>
<dbReference type="Pfam" id="PF05498">
    <property type="entry name" value="RALF"/>
    <property type="match status" value="1"/>
</dbReference>
<dbReference type="KEGG" id="soe:110777601"/>
<keyword evidence="3" id="KW-0964">Secreted</keyword>
<feature type="signal peptide" evidence="7">
    <location>
        <begin position="1"/>
        <end position="26"/>
    </location>
</feature>
<dbReference type="GO" id="GO:0009506">
    <property type="term" value="C:plasmodesma"/>
    <property type="evidence" value="ECO:0007669"/>
    <property type="project" value="TreeGrafter"/>
</dbReference>
<dbReference type="PANTHER" id="PTHR33136">
    <property type="entry name" value="RAPID ALKALINIZATION FACTOR-LIKE"/>
    <property type="match status" value="1"/>
</dbReference>
<dbReference type="Proteomes" id="UP000813463">
    <property type="component" value="Chromosome 1"/>
</dbReference>
<evidence type="ECO:0000313" key="8">
    <source>
        <dbReference type="Proteomes" id="UP000813463"/>
    </source>
</evidence>
<evidence type="ECO:0000256" key="6">
    <source>
        <dbReference type="ARBA" id="ARBA00023157"/>
    </source>
</evidence>
<evidence type="ECO:0000313" key="9">
    <source>
        <dbReference type="RefSeq" id="XP_021837891.2"/>
    </source>
</evidence>
<keyword evidence="5 7" id="KW-0732">Signal</keyword>
<evidence type="ECO:0000256" key="1">
    <source>
        <dbReference type="ARBA" id="ARBA00004613"/>
    </source>
</evidence>